<dbReference type="InterPro" id="IPR002110">
    <property type="entry name" value="Ankyrin_rpt"/>
</dbReference>
<organism evidence="7 8">
    <name type="scientific">Chrysophaeum taylorii</name>
    <dbReference type="NCBI Taxonomy" id="2483200"/>
    <lineage>
        <taxon>Eukaryota</taxon>
        <taxon>Sar</taxon>
        <taxon>Stramenopiles</taxon>
        <taxon>Ochrophyta</taxon>
        <taxon>Pelagophyceae</taxon>
        <taxon>Pelagomonadales</taxon>
        <taxon>Pelagomonadaceae</taxon>
        <taxon>Chrysophaeum</taxon>
    </lineage>
</organism>
<evidence type="ECO:0000313" key="8">
    <source>
        <dbReference type="Proteomes" id="UP001230188"/>
    </source>
</evidence>
<evidence type="ECO:0000256" key="3">
    <source>
        <dbReference type="ARBA" id="ARBA00038259"/>
    </source>
</evidence>
<protein>
    <recommendedName>
        <fullName evidence="6">AAA+ ATPase domain-containing protein</fullName>
    </recommendedName>
</protein>
<feature type="repeat" description="ANK" evidence="4">
    <location>
        <begin position="1462"/>
        <end position="1483"/>
    </location>
</feature>
<dbReference type="SUPFAM" id="SSF56112">
    <property type="entry name" value="Protein kinase-like (PK-like)"/>
    <property type="match status" value="1"/>
</dbReference>
<comment type="caution">
    <text evidence="7">The sequence shown here is derived from an EMBL/GenBank/DDBJ whole genome shotgun (WGS) entry which is preliminary data.</text>
</comment>
<evidence type="ECO:0000256" key="1">
    <source>
        <dbReference type="ARBA" id="ARBA00022737"/>
    </source>
</evidence>
<feature type="repeat" description="ANK" evidence="4">
    <location>
        <begin position="1548"/>
        <end position="1580"/>
    </location>
</feature>
<feature type="repeat" description="ANK" evidence="4">
    <location>
        <begin position="1253"/>
        <end position="1285"/>
    </location>
</feature>
<keyword evidence="8" id="KW-1185">Reference proteome</keyword>
<dbReference type="InterPro" id="IPR003593">
    <property type="entry name" value="AAA+_ATPase"/>
</dbReference>
<dbReference type="SUPFAM" id="SSF52540">
    <property type="entry name" value="P-loop containing nucleoside triphosphate hydrolases"/>
    <property type="match status" value="1"/>
</dbReference>
<keyword evidence="1" id="KW-0677">Repeat</keyword>
<dbReference type="SMART" id="SM00382">
    <property type="entry name" value="AAA"/>
    <property type="match status" value="1"/>
</dbReference>
<evidence type="ECO:0000256" key="5">
    <source>
        <dbReference type="SAM" id="MobiDB-lite"/>
    </source>
</evidence>
<dbReference type="Pfam" id="PF00023">
    <property type="entry name" value="Ank"/>
    <property type="match status" value="1"/>
</dbReference>
<comment type="similarity">
    <text evidence="3">Belongs to the TANC family.</text>
</comment>
<keyword evidence="2 4" id="KW-0040">ANK repeat</keyword>
<dbReference type="SMART" id="SM00248">
    <property type="entry name" value="ANK"/>
    <property type="match status" value="17"/>
</dbReference>
<dbReference type="PROSITE" id="PS50088">
    <property type="entry name" value="ANK_REPEAT"/>
    <property type="match status" value="10"/>
</dbReference>
<gene>
    <name evidence="7" type="ORF">CTAYLR_008984</name>
</gene>
<feature type="compositionally biased region" description="Low complexity" evidence="5">
    <location>
        <begin position="1642"/>
        <end position="1653"/>
    </location>
</feature>
<dbReference type="EMBL" id="JAQMWT010000489">
    <property type="protein sequence ID" value="KAJ8600625.1"/>
    <property type="molecule type" value="Genomic_DNA"/>
</dbReference>
<feature type="repeat" description="ANK" evidence="4">
    <location>
        <begin position="1200"/>
        <end position="1225"/>
    </location>
</feature>
<dbReference type="Gene3D" id="1.25.40.20">
    <property type="entry name" value="Ankyrin repeat-containing domain"/>
    <property type="match status" value="8"/>
</dbReference>
<feature type="compositionally biased region" description="Pro residues" evidence="5">
    <location>
        <begin position="488"/>
        <end position="498"/>
    </location>
</feature>
<dbReference type="InterPro" id="IPR050889">
    <property type="entry name" value="Dendritic_Spine_Reg/Scaffold"/>
</dbReference>
<dbReference type="Proteomes" id="UP001230188">
    <property type="component" value="Unassembled WGS sequence"/>
</dbReference>
<dbReference type="InterPro" id="IPR011009">
    <property type="entry name" value="Kinase-like_dom_sf"/>
</dbReference>
<dbReference type="PRINTS" id="PR01415">
    <property type="entry name" value="ANKYRIN"/>
</dbReference>
<dbReference type="Pfam" id="PF12796">
    <property type="entry name" value="Ank_2"/>
    <property type="match status" value="7"/>
</dbReference>
<evidence type="ECO:0000259" key="6">
    <source>
        <dbReference type="SMART" id="SM00382"/>
    </source>
</evidence>
<sequence length="1669" mass="179390">MVGTVVIRRAAEYGTQVVKVPDDILMLGGGDDARLPRLRRKDSVARQVVAQWRDKSAATRARAYEVARQWLKLKLRERIREIPAYERLFAQLGFAVSFDELRRSRLYPQPRGRRRRQDSDLDDESTPKLVACVARRDQDAARKLRGGLLRAAFVGDKREILRYPATNTLLDPNGFEFAVDALHLACLGGHLEVAMLLVHRGLRAVPDARGRLPLHHAAAHGRLSVVRWLVQVERAPIDAPDAARLTPLMHASRNGWRDVVKYLVGRRTAAAAAAAAADATKVDVAPPPQSIQKKRKVPDEVWRCRERYHMLLLGDHPNIGGGGLRTLEDLAATEDLYLGSVGVARRRIDAILEDVARGVAHCHHLRIAHLELTADSVFVDERWGARLGNFGGAEVDGDFEADIEGFRALARRARRGARTRFKKDIKITDPELREFVRFSGGVLSIDFKTLVTRFPSLLISTDSKKEDFFLRKLFAPSRPDDRKLLRGNPPPPPPPPQPDAKGLMEVAFELDALGRTDEALEALERAGEVNADALAHAACLTRARGRGDARALVQRALERDPGNPVALWLCDEQQQHEPARLPPPACEDFATYALREASLGAPEGDFVAPKFFTRASQPARAAIPDLPLSLLPASALRTGRILIEGPAGTGKSWLLRELTVEILKKTSLLPLRASLSSSSCGGDDDDDDFNYFWKTKPPRPEKHQAAIDAARREGRLVLLLDGLDEVSEGRRAGIIEATRGAVVTIVTAKPWIRAADRLLKGKGFCVLSCVSSSSPRCPSKGSPPLFNFEYYDLRATAMIEKAVDESSSSSSSSFLILARRKLRGRLRDVLRDAAIKAHLAERRHLVPEDVDPAAWLLARAGALAPLAPLGDHHLAFVSGFQEFFVAEAFPSLLDQNLNDPWWQGPALLAFESGDRARLLAARSDVAAFARRAAAEGFATLVEKLLENGADLSPVDPVTKDSALHCAARYGRVECARALRRVVNDDARNKEFKTPFDLGTSDAVPAPRRAEMVGLFRPPRGRSPAATAAALNRLEELEVILDGRRRGGGASPDATRALRVASSYGFSECAELLVETGAADVDDGALVEAARNGHLDTVRLLLLSLGADPNFGDPLSAACANGHLECARVLLARGAKPPISLFAAKTAACAQLLLSRGVDVDAIVNDAGDTPLIAAARTGRADYARVLIAAGADLGKPPADNSSTPLVVACREGHANCARVLVQAGAKDVDFALLAAAANDRISCVELLLPNAADKKAPLLLAAKHGHIQCLELLLSAGAEASSAALCAACHDGRLQCARLLIDHGADPHSSLFVACQNGHADIARLLLAAAATATETATSISTSTATAKKKGVNEGGKRDLDGATPLAMAAKNGHVDCVRLLLSHGAEVDAATSDTGATPLLAACHTGKFDCAQLLVSAGADVERRTTDDGSTPLLVAAQNGRTDCVRLLLEMGAFANSPRNDGATPLLMAAKNGHLPCVKLLLPVSDVDQPSSKPPLVLASQHGHLETARLLLDHGADALKGVPLVAAAHHGRFECAKLLLERGARADGSRTLLVAVRNGHIDCAKLLLDNGASIDDEHLVAACANGHYNMAAFLLDNGADPKLAANLAATPLYKARHRDIADLLRRYDPRGTISDAAPSTQQQRQQQQQRGSSRSCHFPSCIIACALS</sequence>
<feature type="domain" description="AAA+ ATPase" evidence="6">
    <location>
        <begin position="637"/>
        <end position="849"/>
    </location>
</feature>
<feature type="repeat" description="ANK" evidence="4">
    <location>
        <begin position="1166"/>
        <end position="1193"/>
    </location>
</feature>
<dbReference type="PROSITE" id="PS50297">
    <property type="entry name" value="ANK_REP_REGION"/>
    <property type="match status" value="10"/>
</dbReference>
<feature type="region of interest" description="Disordered" evidence="5">
    <location>
        <begin position="1632"/>
        <end position="1653"/>
    </location>
</feature>
<evidence type="ECO:0000313" key="7">
    <source>
        <dbReference type="EMBL" id="KAJ8600625.1"/>
    </source>
</evidence>
<feature type="repeat" description="ANK" evidence="4">
    <location>
        <begin position="1395"/>
        <end position="1427"/>
    </location>
</feature>
<reference evidence="7" key="1">
    <citation type="submission" date="2023-01" db="EMBL/GenBank/DDBJ databases">
        <title>Metagenome sequencing of chrysophaentin producing Chrysophaeum taylorii.</title>
        <authorList>
            <person name="Davison J."/>
            <person name="Bewley C."/>
        </authorList>
    </citation>
    <scope>NUCLEOTIDE SEQUENCE</scope>
    <source>
        <strain evidence="7">NIES-1699</strain>
    </source>
</reference>
<feature type="repeat" description="ANK" evidence="4">
    <location>
        <begin position="209"/>
        <end position="231"/>
    </location>
</feature>
<dbReference type="SUPFAM" id="SSF48452">
    <property type="entry name" value="TPR-like"/>
    <property type="match status" value="1"/>
</dbReference>
<feature type="region of interest" description="Disordered" evidence="5">
    <location>
        <begin position="479"/>
        <end position="501"/>
    </location>
</feature>
<dbReference type="PANTHER" id="PTHR24166">
    <property type="entry name" value="ROLLING PEBBLES, ISOFORM B"/>
    <property type="match status" value="1"/>
</dbReference>
<evidence type="ECO:0000256" key="4">
    <source>
        <dbReference type="PROSITE-ProRule" id="PRU00023"/>
    </source>
</evidence>
<name>A0AAD7UA26_9STRA</name>
<feature type="repeat" description="ANK" evidence="4">
    <location>
        <begin position="1429"/>
        <end position="1461"/>
    </location>
</feature>
<accession>A0AAD7UA26</accession>
<dbReference type="Gene3D" id="1.10.510.10">
    <property type="entry name" value="Transferase(Phosphotransferase) domain 1"/>
    <property type="match status" value="1"/>
</dbReference>
<feature type="repeat" description="ANK" evidence="4">
    <location>
        <begin position="1492"/>
        <end position="1518"/>
    </location>
</feature>
<dbReference type="InterPro" id="IPR011990">
    <property type="entry name" value="TPR-like_helical_dom_sf"/>
</dbReference>
<proteinExistence type="inferred from homology"/>
<feature type="repeat" description="ANK" evidence="4">
    <location>
        <begin position="1361"/>
        <end position="1393"/>
    </location>
</feature>
<dbReference type="SUPFAM" id="SSF48403">
    <property type="entry name" value="Ankyrin repeat"/>
    <property type="match status" value="4"/>
</dbReference>
<dbReference type="InterPro" id="IPR027417">
    <property type="entry name" value="P-loop_NTPase"/>
</dbReference>
<dbReference type="Gene3D" id="3.40.50.300">
    <property type="entry name" value="P-loop containing nucleotide triphosphate hydrolases"/>
    <property type="match status" value="1"/>
</dbReference>
<evidence type="ECO:0000256" key="2">
    <source>
        <dbReference type="ARBA" id="ARBA00023043"/>
    </source>
</evidence>
<dbReference type="PANTHER" id="PTHR24166:SF48">
    <property type="entry name" value="PROTEIN VAPYRIN"/>
    <property type="match status" value="1"/>
</dbReference>
<dbReference type="InterPro" id="IPR036770">
    <property type="entry name" value="Ankyrin_rpt-contain_sf"/>
</dbReference>